<feature type="transmembrane region" description="Helical" evidence="8">
    <location>
        <begin position="107"/>
        <end position="127"/>
    </location>
</feature>
<protein>
    <recommendedName>
        <fullName evidence="2">diguanylate cyclase</fullName>
        <ecNumber evidence="2">2.7.7.65</ecNumber>
    </recommendedName>
</protein>
<feature type="transmembrane region" description="Helical" evidence="8">
    <location>
        <begin position="160"/>
        <end position="185"/>
    </location>
</feature>
<dbReference type="Proteomes" id="UP001440612">
    <property type="component" value="Chromosome"/>
</dbReference>
<dbReference type="CDD" id="cd01949">
    <property type="entry name" value="GGDEF"/>
    <property type="match status" value="1"/>
</dbReference>
<comment type="catalytic activity">
    <reaction evidence="7">
        <text>2 GTP = 3',3'-c-di-GMP + 2 diphosphate</text>
        <dbReference type="Rhea" id="RHEA:24898"/>
        <dbReference type="ChEBI" id="CHEBI:33019"/>
        <dbReference type="ChEBI" id="CHEBI:37565"/>
        <dbReference type="ChEBI" id="CHEBI:58805"/>
        <dbReference type="EC" id="2.7.7.65"/>
    </reaction>
</comment>
<dbReference type="Pfam" id="PF07694">
    <property type="entry name" value="5TM-5TMR_LYT"/>
    <property type="match status" value="1"/>
</dbReference>
<organism evidence="10 11">
    <name type="scientific">Yoonia phaeophyticola</name>
    <dbReference type="NCBI Taxonomy" id="3137369"/>
    <lineage>
        <taxon>Bacteria</taxon>
        <taxon>Pseudomonadati</taxon>
        <taxon>Pseudomonadota</taxon>
        <taxon>Alphaproteobacteria</taxon>
        <taxon>Rhodobacterales</taxon>
        <taxon>Paracoccaceae</taxon>
        <taxon>Yoonia</taxon>
    </lineage>
</organism>
<evidence type="ECO:0000313" key="10">
    <source>
        <dbReference type="EMBL" id="WZC49810.1"/>
    </source>
</evidence>
<evidence type="ECO:0000256" key="3">
    <source>
        <dbReference type="ARBA" id="ARBA00022475"/>
    </source>
</evidence>
<dbReference type="NCBIfam" id="TIGR00254">
    <property type="entry name" value="GGDEF"/>
    <property type="match status" value="1"/>
</dbReference>
<evidence type="ECO:0000256" key="6">
    <source>
        <dbReference type="ARBA" id="ARBA00023136"/>
    </source>
</evidence>
<proteinExistence type="predicted"/>
<dbReference type="Gene3D" id="3.30.70.270">
    <property type="match status" value="1"/>
</dbReference>
<evidence type="ECO:0000256" key="4">
    <source>
        <dbReference type="ARBA" id="ARBA00022692"/>
    </source>
</evidence>
<dbReference type="InterPro" id="IPR029787">
    <property type="entry name" value="Nucleotide_cyclase"/>
</dbReference>
<dbReference type="PROSITE" id="PS50887">
    <property type="entry name" value="GGDEF"/>
    <property type="match status" value="1"/>
</dbReference>
<sequence>MMVALLEKTMLVVQPLGLAIMTIYAYGLFRRSINDLWILNLIMGALFGLEASFAMLSPMPLADGIIVDIRNLFIGIAGAFFGFVGAGIALGLGIATRLAIGGEGATIGVYGMLVSGSMGVIWAHFIRPRIAQNILAYGVLGTMISGHILVGFLLPSAVWANFFIGLGPTLLIANIVGAVLLSFLIEREQRLIDIARDFESQATIDPLTKLVNRNTAVAAFANLPAPRTRCSGQTMICIDVDRFKSINDEHGHIRGDQVLVDVAARLSSCVRPDDILSRISGDEFLIVLHDVKQDHARDIAERCLTAVNEKPITTDNVAIDVSISIGAVWSDGRPNFTAFREIADQALYKAKALGRNCVSFEVTPVLAKPQQTQVA</sequence>
<evidence type="ECO:0000256" key="7">
    <source>
        <dbReference type="ARBA" id="ARBA00034247"/>
    </source>
</evidence>
<dbReference type="InterPro" id="IPR050469">
    <property type="entry name" value="Diguanylate_Cyclase"/>
</dbReference>
<evidence type="ECO:0000259" key="9">
    <source>
        <dbReference type="PROSITE" id="PS50887"/>
    </source>
</evidence>
<accession>A0ABZ2V6Q7</accession>
<dbReference type="InterPro" id="IPR000160">
    <property type="entry name" value="GGDEF_dom"/>
</dbReference>
<feature type="domain" description="GGDEF" evidence="9">
    <location>
        <begin position="231"/>
        <end position="363"/>
    </location>
</feature>
<feature type="transmembrane region" description="Helical" evidence="8">
    <location>
        <begin position="36"/>
        <end position="59"/>
    </location>
</feature>
<feature type="transmembrane region" description="Helical" evidence="8">
    <location>
        <begin position="71"/>
        <end position="95"/>
    </location>
</feature>
<keyword evidence="5 8" id="KW-1133">Transmembrane helix</keyword>
<dbReference type="RefSeq" id="WP_341367920.1">
    <property type="nucleotide sequence ID" value="NZ_CP150951.2"/>
</dbReference>
<evidence type="ECO:0000256" key="5">
    <source>
        <dbReference type="ARBA" id="ARBA00022989"/>
    </source>
</evidence>
<name>A0ABZ2V6Q7_9RHOB</name>
<dbReference type="EC" id="2.7.7.65" evidence="2"/>
<reference evidence="11" key="1">
    <citation type="submission" date="2024-04" db="EMBL/GenBank/DDBJ databases">
        <title>Phylogenomic analyses of a clade within the roseobacter group suggest taxonomic reassignments of species of the genera Aestuariivita, Citreicella, Loktanella, Nautella, Pelagibaca, Ruegeria, Thalassobius, Thiobacimonas and Tropicibacter, and the proposal o.</title>
        <authorList>
            <person name="Jeon C.O."/>
        </authorList>
    </citation>
    <scope>NUCLEOTIDE SEQUENCE [LARGE SCALE GENOMIC DNA]</scope>
    <source>
        <strain evidence="11">BS5-3</strain>
    </source>
</reference>
<evidence type="ECO:0000256" key="1">
    <source>
        <dbReference type="ARBA" id="ARBA00004651"/>
    </source>
</evidence>
<feature type="transmembrane region" description="Helical" evidence="8">
    <location>
        <begin position="12"/>
        <end position="30"/>
    </location>
</feature>
<dbReference type="PANTHER" id="PTHR45138:SF9">
    <property type="entry name" value="DIGUANYLATE CYCLASE DGCM-RELATED"/>
    <property type="match status" value="1"/>
</dbReference>
<keyword evidence="3" id="KW-1003">Cell membrane</keyword>
<keyword evidence="4 8" id="KW-0812">Transmembrane</keyword>
<dbReference type="EMBL" id="CP150951">
    <property type="protein sequence ID" value="WZC49810.1"/>
    <property type="molecule type" value="Genomic_DNA"/>
</dbReference>
<keyword evidence="11" id="KW-1185">Reference proteome</keyword>
<evidence type="ECO:0000256" key="8">
    <source>
        <dbReference type="SAM" id="Phobius"/>
    </source>
</evidence>
<dbReference type="Pfam" id="PF00990">
    <property type="entry name" value="GGDEF"/>
    <property type="match status" value="1"/>
</dbReference>
<keyword evidence="6 8" id="KW-0472">Membrane</keyword>
<gene>
    <name evidence="10" type="ORF">AABB29_03950</name>
</gene>
<evidence type="ECO:0000313" key="11">
    <source>
        <dbReference type="Proteomes" id="UP001440612"/>
    </source>
</evidence>
<dbReference type="PANTHER" id="PTHR45138">
    <property type="entry name" value="REGULATORY COMPONENTS OF SENSORY TRANSDUCTION SYSTEM"/>
    <property type="match status" value="1"/>
</dbReference>
<dbReference type="InterPro" id="IPR043128">
    <property type="entry name" value="Rev_trsase/Diguanyl_cyclase"/>
</dbReference>
<dbReference type="InterPro" id="IPR011620">
    <property type="entry name" value="Sig_transdc_His_kinase_LytS_TM"/>
</dbReference>
<dbReference type="SUPFAM" id="SSF55073">
    <property type="entry name" value="Nucleotide cyclase"/>
    <property type="match status" value="1"/>
</dbReference>
<feature type="transmembrane region" description="Helical" evidence="8">
    <location>
        <begin position="134"/>
        <end position="154"/>
    </location>
</feature>
<comment type="subcellular location">
    <subcellularLocation>
        <location evidence="1">Cell membrane</location>
        <topology evidence="1">Multi-pass membrane protein</topology>
    </subcellularLocation>
</comment>
<dbReference type="SMART" id="SM00267">
    <property type="entry name" value="GGDEF"/>
    <property type="match status" value="1"/>
</dbReference>
<evidence type="ECO:0000256" key="2">
    <source>
        <dbReference type="ARBA" id="ARBA00012528"/>
    </source>
</evidence>